<dbReference type="Pfam" id="PF12833">
    <property type="entry name" value="HTH_18"/>
    <property type="match status" value="1"/>
</dbReference>
<gene>
    <name evidence="5" type="ORF">VPR01S_01_02360</name>
</gene>
<dbReference type="eggNOG" id="COG3449">
    <property type="taxonomic scope" value="Bacteria"/>
</dbReference>
<dbReference type="PRINTS" id="PR00032">
    <property type="entry name" value="HTHARAC"/>
</dbReference>
<evidence type="ECO:0000313" key="5">
    <source>
        <dbReference type="EMBL" id="GAD65463.1"/>
    </source>
</evidence>
<accession>U3BFF8</accession>
<dbReference type="PANTHER" id="PTHR40055">
    <property type="entry name" value="TRANSCRIPTIONAL REGULATOR YGIV-RELATED"/>
    <property type="match status" value="1"/>
</dbReference>
<evidence type="ECO:0000259" key="4">
    <source>
        <dbReference type="PROSITE" id="PS01124"/>
    </source>
</evidence>
<dbReference type="PROSITE" id="PS01124">
    <property type="entry name" value="HTH_ARAC_FAMILY_2"/>
    <property type="match status" value="1"/>
</dbReference>
<dbReference type="SMART" id="SM00342">
    <property type="entry name" value="HTH_ARAC"/>
    <property type="match status" value="1"/>
</dbReference>
<dbReference type="InterPro" id="IPR029442">
    <property type="entry name" value="GyrI-like"/>
</dbReference>
<evidence type="ECO:0000256" key="1">
    <source>
        <dbReference type="ARBA" id="ARBA00023015"/>
    </source>
</evidence>
<evidence type="ECO:0000256" key="3">
    <source>
        <dbReference type="ARBA" id="ARBA00023163"/>
    </source>
</evidence>
<dbReference type="SUPFAM" id="SSF46689">
    <property type="entry name" value="Homeodomain-like"/>
    <property type="match status" value="2"/>
</dbReference>
<dbReference type="InterPro" id="IPR011256">
    <property type="entry name" value="Reg_factor_effector_dom_sf"/>
</dbReference>
<keyword evidence="2" id="KW-0238">DNA-binding</keyword>
<sequence length="287" mass="33188">MSVIRTREQRVQRVCDYIERHLDDDLSLDMLSDIAVCSKYHFHRVFKASIGISTIQYLLLARLRRASFRLAFEPQKTVTDIALEARFDSPEAFSRAFSRTLGQTPSQFRSQPDWPTWHSRLEIHPIKTGDMNLDVRIIDFPRTQIAFITHQGDHQRVLETASKLIEWRKQTGLSPVKTSQTFGIPYSDPNDTPKEAFRFDIAGSVLQDVPENEFGVENGVIPPGRCAVIQHKGSHDGISDTVYHLYRKWLPDSGEELRDFPCFFHYLNLIHEVDECDLITDIYLPIR</sequence>
<evidence type="ECO:0000313" key="6">
    <source>
        <dbReference type="Proteomes" id="UP000016570"/>
    </source>
</evidence>
<name>U3BFF8_VIBPR</name>
<dbReference type="GO" id="GO:0043565">
    <property type="term" value="F:sequence-specific DNA binding"/>
    <property type="evidence" value="ECO:0007669"/>
    <property type="project" value="InterPro"/>
</dbReference>
<feature type="domain" description="HTH araC/xylS-type" evidence="4">
    <location>
        <begin position="12"/>
        <end position="111"/>
    </location>
</feature>
<dbReference type="SMART" id="SM00871">
    <property type="entry name" value="AraC_E_bind"/>
    <property type="match status" value="1"/>
</dbReference>
<evidence type="ECO:0000256" key="2">
    <source>
        <dbReference type="ARBA" id="ARBA00023125"/>
    </source>
</evidence>
<dbReference type="STRING" id="1219065.VPR01S_01_02360"/>
<dbReference type="InterPro" id="IPR020449">
    <property type="entry name" value="Tscrpt_reg_AraC-type_HTH"/>
</dbReference>
<comment type="caution">
    <text evidence="5">The sequence shown here is derived from an EMBL/GenBank/DDBJ whole genome shotgun (WGS) entry which is preliminary data.</text>
</comment>
<proteinExistence type="predicted"/>
<dbReference type="InterPro" id="IPR018060">
    <property type="entry name" value="HTH_AraC"/>
</dbReference>
<dbReference type="PROSITE" id="PS00041">
    <property type="entry name" value="HTH_ARAC_FAMILY_1"/>
    <property type="match status" value="1"/>
</dbReference>
<dbReference type="Gene3D" id="1.10.10.60">
    <property type="entry name" value="Homeodomain-like"/>
    <property type="match status" value="2"/>
</dbReference>
<dbReference type="InterPro" id="IPR010499">
    <property type="entry name" value="AraC_E-bd"/>
</dbReference>
<protein>
    <submittedName>
        <fullName evidence="5">Putative AraC family transcriptional regulator</fullName>
    </submittedName>
</protein>
<dbReference type="InterPro" id="IPR050908">
    <property type="entry name" value="SmbC-like"/>
</dbReference>
<organism evidence="5 6">
    <name type="scientific">Vibrio proteolyticus NBRC 13287</name>
    <dbReference type="NCBI Taxonomy" id="1219065"/>
    <lineage>
        <taxon>Bacteria</taxon>
        <taxon>Pseudomonadati</taxon>
        <taxon>Pseudomonadota</taxon>
        <taxon>Gammaproteobacteria</taxon>
        <taxon>Vibrionales</taxon>
        <taxon>Vibrionaceae</taxon>
        <taxon>Vibrio</taxon>
    </lineage>
</organism>
<dbReference type="InterPro" id="IPR018062">
    <property type="entry name" value="HTH_AraC-typ_CS"/>
</dbReference>
<keyword evidence="6" id="KW-1185">Reference proteome</keyword>
<keyword evidence="3" id="KW-0804">Transcription</keyword>
<dbReference type="RefSeq" id="WP_021703455.1">
    <property type="nucleotide sequence ID" value="NZ_BATJ01000001.1"/>
</dbReference>
<dbReference type="SUPFAM" id="SSF55136">
    <property type="entry name" value="Probable bacterial effector-binding domain"/>
    <property type="match status" value="1"/>
</dbReference>
<dbReference type="EMBL" id="BATJ01000001">
    <property type="protein sequence ID" value="GAD65463.1"/>
    <property type="molecule type" value="Genomic_DNA"/>
</dbReference>
<dbReference type="PANTHER" id="PTHR40055:SF1">
    <property type="entry name" value="TRANSCRIPTIONAL REGULATOR YGIV-RELATED"/>
    <property type="match status" value="1"/>
</dbReference>
<keyword evidence="1" id="KW-0805">Transcription regulation</keyword>
<dbReference type="GO" id="GO:0003700">
    <property type="term" value="F:DNA-binding transcription factor activity"/>
    <property type="evidence" value="ECO:0007669"/>
    <property type="project" value="InterPro"/>
</dbReference>
<dbReference type="Gene3D" id="3.20.80.10">
    <property type="entry name" value="Regulatory factor, effector binding domain"/>
    <property type="match status" value="1"/>
</dbReference>
<dbReference type="InterPro" id="IPR009057">
    <property type="entry name" value="Homeodomain-like_sf"/>
</dbReference>
<reference evidence="5 6" key="1">
    <citation type="submission" date="2013-09" db="EMBL/GenBank/DDBJ databases">
        <title>Whole genome shotgun sequence of Vibrio proteolyticus NBRC 13287.</title>
        <authorList>
            <person name="Isaki S."/>
            <person name="Hosoyama A."/>
            <person name="Numata M."/>
            <person name="Hashimoto M."/>
            <person name="Hosoyama Y."/>
            <person name="Tsuchikane K."/>
            <person name="Noguchi M."/>
            <person name="Hirakata S."/>
            <person name="Ichikawa N."/>
            <person name="Ohji S."/>
            <person name="Yamazoe A."/>
            <person name="Fujita N."/>
        </authorList>
    </citation>
    <scope>NUCLEOTIDE SEQUENCE [LARGE SCALE GENOMIC DNA]</scope>
    <source>
        <strain evidence="5 6">NBRC 13287</strain>
    </source>
</reference>
<dbReference type="Proteomes" id="UP000016570">
    <property type="component" value="Unassembled WGS sequence"/>
</dbReference>
<dbReference type="eggNOG" id="COG2207">
    <property type="taxonomic scope" value="Bacteria"/>
</dbReference>
<dbReference type="Pfam" id="PF06445">
    <property type="entry name" value="GyrI-like"/>
    <property type="match status" value="1"/>
</dbReference>
<dbReference type="AlphaFoldDB" id="U3BFF8"/>